<sequence>DADAGVRRRPDPDGAGGAALDARSRRGRRRAGLGRVWGPRRFVAGGPAPRLGGRAPGGRGVAGGDCARPRRRRRSEPRASHGGRGGSVAVACAAAQGLGDLVARRPTRGTRGGDRRGGPGPRRDAEGRGRAGDRRGHRGRGAIRTAHGAGGRGARPAREGPLQQNDRARATHQRAHRQIPHLLPLRQARREQPRRSRQPGRPARTHLVV</sequence>
<dbReference type="EMBL" id="CADCVH010000005">
    <property type="protein sequence ID" value="CAA9444308.1"/>
    <property type="molecule type" value="Genomic_DNA"/>
</dbReference>
<feature type="compositionally biased region" description="Basic and acidic residues" evidence="1">
    <location>
        <begin position="111"/>
        <end position="134"/>
    </location>
</feature>
<feature type="region of interest" description="Disordered" evidence="1">
    <location>
        <begin position="1"/>
        <end position="209"/>
    </location>
</feature>
<feature type="non-terminal residue" evidence="2">
    <location>
        <position position="209"/>
    </location>
</feature>
<protein>
    <submittedName>
        <fullName evidence="2">Uncharacterized protein</fullName>
    </submittedName>
</protein>
<evidence type="ECO:0000256" key="1">
    <source>
        <dbReference type="SAM" id="MobiDB-lite"/>
    </source>
</evidence>
<feature type="compositionally biased region" description="Basic and acidic residues" evidence="1">
    <location>
        <begin position="1"/>
        <end position="12"/>
    </location>
</feature>
<organism evidence="2">
    <name type="scientific">uncultured Rubrobacteraceae bacterium</name>
    <dbReference type="NCBI Taxonomy" id="349277"/>
    <lineage>
        <taxon>Bacteria</taxon>
        <taxon>Bacillati</taxon>
        <taxon>Actinomycetota</taxon>
        <taxon>Rubrobacteria</taxon>
        <taxon>Rubrobacterales</taxon>
        <taxon>Rubrobacteraceae</taxon>
        <taxon>environmental samples</taxon>
    </lineage>
</organism>
<reference evidence="2" key="1">
    <citation type="submission" date="2020-02" db="EMBL/GenBank/DDBJ databases">
        <authorList>
            <person name="Meier V. D."/>
        </authorList>
    </citation>
    <scope>NUCLEOTIDE SEQUENCE</scope>
    <source>
        <strain evidence="2">AVDCRST_MAG02</strain>
    </source>
</reference>
<feature type="compositionally biased region" description="Basic residues" evidence="1">
    <location>
        <begin position="170"/>
        <end position="179"/>
    </location>
</feature>
<feature type="non-terminal residue" evidence="2">
    <location>
        <position position="1"/>
    </location>
</feature>
<name>A0A6J4QK12_9ACTN</name>
<gene>
    <name evidence="2" type="ORF">AVDCRST_MAG02-66</name>
</gene>
<proteinExistence type="predicted"/>
<accession>A0A6J4QK12</accession>
<feature type="compositionally biased region" description="Gly residues" evidence="1">
    <location>
        <begin position="54"/>
        <end position="63"/>
    </location>
</feature>
<evidence type="ECO:0000313" key="2">
    <source>
        <dbReference type="EMBL" id="CAA9444308.1"/>
    </source>
</evidence>
<dbReference type="AlphaFoldDB" id="A0A6J4QK12"/>
<feature type="compositionally biased region" description="Low complexity" evidence="1">
    <location>
        <begin position="44"/>
        <end position="53"/>
    </location>
</feature>